<feature type="compositionally biased region" description="Basic residues" evidence="5">
    <location>
        <begin position="211"/>
        <end position="221"/>
    </location>
</feature>
<name>A0AAP5QAI1_9BURK</name>
<dbReference type="SUPFAM" id="SSF48498">
    <property type="entry name" value="Tetracyclin repressor-like, C-terminal domain"/>
    <property type="match status" value="1"/>
</dbReference>
<dbReference type="InterPro" id="IPR036271">
    <property type="entry name" value="Tet_transcr_reg_TetR-rel_C_sf"/>
</dbReference>
<protein>
    <submittedName>
        <fullName evidence="7">TetR/AcrR family transcriptional regulator</fullName>
    </submittedName>
</protein>
<dbReference type="InterPro" id="IPR009057">
    <property type="entry name" value="Homeodomain-like_sf"/>
</dbReference>
<gene>
    <name evidence="7" type="ORF">ParKJ_14580</name>
</gene>
<keyword evidence="2 4" id="KW-0238">DNA-binding</keyword>
<dbReference type="PANTHER" id="PTHR47506">
    <property type="entry name" value="TRANSCRIPTIONAL REGULATORY PROTEIN"/>
    <property type="match status" value="1"/>
</dbReference>
<evidence type="ECO:0000256" key="2">
    <source>
        <dbReference type="ARBA" id="ARBA00023125"/>
    </source>
</evidence>
<dbReference type="SUPFAM" id="SSF46689">
    <property type="entry name" value="Homeodomain-like"/>
    <property type="match status" value="1"/>
</dbReference>
<sequence>MGVSRQQAAENRHAIVAAAEKLFRERGVDAVGLAELMKAAGFTQGGFYNHFKSKDALVAAVMEKAIEEGEEAFAAQFASSRSTDADPVKQNIEWYLSPEHRENIEAGCPLSGFVGDARRFGDGARGSYAQGLAANLELFAKVIEEREGVSEGSRRRAIAVFSQMVGTLLLSRAVADTDPALADEILHEGRQHLLSMLDTQPGIQAQSQSHGRSRRSKPGRT</sequence>
<dbReference type="InterPro" id="IPR001647">
    <property type="entry name" value="HTH_TetR"/>
</dbReference>
<dbReference type="RefSeq" id="WP_106355852.1">
    <property type="nucleotide sequence ID" value="NZ_JANSLM010000004.1"/>
</dbReference>
<dbReference type="PRINTS" id="PR00455">
    <property type="entry name" value="HTHTETR"/>
</dbReference>
<dbReference type="GO" id="GO:0003677">
    <property type="term" value="F:DNA binding"/>
    <property type="evidence" value="ECO:0007669"/>
    <property type="project" value="UniProtKB-UniRule"/>
</dbReference>
<evidence type="ECO:0000313" key="8">
    <source>
        <dbReference type="Proteomes" id="UP001246473"/>
    </source>
</evidence>
<dbReference type="Gene3D" id="1.10.10.60">
    <property type="entry name" value="Homeodomain-like"/>
    <property type="match status" value="1"/>
</dbReference>
<dbReference type="PROSITE" id="PS50977">
    <property type="entry name" value="HTH_TETR_2"/>
    <property type="match status" value="1"/>
</dbReference>
<dbReference type="Proteomes" id="UP001246473">
    <property type="component" value="Unassembled WGS sequence"/>
</dbReference>
<reference evidence="7" key="1">
    <citation type="submission" date="2022-08" db="EMBL/GenBank/DDBJ databases">
        <authorList>
            <person name="Kim S.-J."/>
        </authorList>
    </citation>
    <scope>NUCLEOTIDE SEQUENCE</scope>
    <source>
        <strain evidence="7">KJ</strain>
    </source>
</reference>
<feature type="region of interest" description="Disordered" evidence="5">
    <location>
        <begin position="201"/>
        <end position="221"/>
    </location>
</feature>
<feature type="DNA-binding region" description="H-T-H motif" evidence="4">
    <location>
        <begin position="32"/>
        <end position="51"/>
    </location>
</feature>
<comment type="caution">
    <text evidence="7">The sequence shown here is derived from an EMBL/GenBank/DDBJ whole genome shotgun (WGS) entry which is preliminary data.</text>
</comment>
<keyword evidence="1" id="KW-0805">Transcription regulation</keyword>
<dbReference type="Gene3D" id="1.10.357.10">
    <property type="entry name" value="Tetracycline Repressor, domain 2"/>
    <property type="match status" value="1"/>
</dbReference>
<evidence type="ECO:0000256" key="4">
    <source>
        <dbReference type="PROSITE-ProRule" id="PRU00335"/>
    </source>
</evidence>
<proteinExistence type="predicted"/>
<dbReference type="AlphaFoldDB" id="A0AAP5QAI1"/>
<feature type="compositionally biased region" description="Polar residues" evidence="5">
    <location>
        <begin position="201"/>
        <end position="210"/>
    </location>
</feature>
<evidence type="ECO:0000256" key="5">
    <source>
        <dbReference type="SAM" id="MobiDB-lite"/>
    </source>
</evidence>
<dbReference type="EMBL" id="JANSLM010000004">
    <property type="protein sequence ID" value="MDT8838639.1"/>
    <property type="molecule type" value="Genomic_DNA"/>
</dbReference>
<organism evidence="7 8">
    <name type="scientific">Paraburkholderia fungorum</name>
    <dbReference type="NCBI Taxonomy" id="134537"/>
    <lineage>
        <taxon>Bacteria</taxon>
        <taxon>Pseudomonadati</taxon>
        <taxon>Pseudomonadota</taxon>
        <taxon>Betaproteobacteria</taxon>
        <taxon>Burkholderiales</taxon>
        <taxon>Burkholderiaceae</taxon>
        <taxon>Paraburkholderia</taxon>
    </lineage>
</organism>
<dbReference type="Pfam" id="PF00440">
    <property type="entry name" value="TetR_N"/>
    <property type="match status" value="1"/>
</dbReference>
<evidence type="ECO:0000256" key="1">
    <source>
        <dbReference type="ARBA" id="ARBA00023015"/>
    </source>
</evidence>
<keyword evidence="3" id="KW-0804">Transcription</keyword>
<evidence type="ECO:0000256" key="3">
    <source>
        <dbReference type="ARBA" id="ARBA00023163"/>
    </source>
</evidence>
<evidence type="ECO:0000259" key="6">
    <source>
        <dbReference type="PROSITE" id="PS50977"/>
    </source>
</evidence>
<accession>A0AAP5QAI1</accession>
<dbReference type="PANTHER" id="PTHR47506:SF7">
    <property type="entry name" value="TRANSCRIPTIONAL REGULATORY PROTEIN"/>
    <property type="match status" value="1"/>
</dbReference>
<feature type="domain" description="HTH tetR-type" evidence="6">
    <location>
        <begin position="9"/>
        <end position="69"/>
    </location>
</feature>
<evidence type="ECO:0000313" key="7">
    <source>
        <dbReference type="EMBL" id="MDT8838639.1"/>
    </source>
</evidence>